<evidence type="ECO:0000256" key="2">
    <source>
        <dbReference type="ARBA" id="ARBA00023002"/>
    </source>
</evidence>
<sequence>MPRDIQTPLIQKIAKLACITYRGLKSSADVADRQSELISLVTAVRAADLKIAPRKSKPSSGGWGSRAPPVTYMHICEMELFSMGVFLLRPGASTPLHERDAQEGSTAKTLQAPCLYQRIANSESKREQGRGEERRGFSDKSGISRAHQQIPSSIFYRPHPLCITHSPPSLPSLRPHKIGLMAVLPA</sequence>
<dbReference type="InterPro" id="IPR012864">
    <property type="entry name" value="PCO/ADO"/>
</dbReference>
<organism evidence="5 6">
    <name type="scientific">Pleuronectes platessa</name>
    <name type="common">European plaice</name>
    <dbReference type="NCBI Taxonomy" id="8262"/>
    <lineage>
        <taxon>Eukaryota</taxon>
        <taxon>Metazoa</taxon>
        <taxon>Chordata</taxon>
        <taxon>Craniata</taxon>
        <taxon>Vertebrata</taxon>
        <taxon>Euteleostomi</taxon>
        <taxon>Actinopterygii</taxon>
        <taxon>Neopterygii</taxon>
        <taxon>Teleostei</taxon>
        <taxon>Neoteleostei</taxon>
        <taxon>Acanthomorphata</taxon>
        <taxon>Carangaria</taxon>
        <taxon>Pleuronectiformes</taxon>
        <taxon>Pleuronectoidei</taxon>
        <taxon>Pleuronectidae</taxon>
        <taxon>Pleuronectes</taxon>
    </lineage>
</organism>
<dbReference type="InterPro" id="IPR011051">
    <property type="entry name" value="RmlC_Cupin_sf"/>
</dbReference>
<dbReference type="AlphaFoldDB" id="A0A9N7TWP3"/>
<proteinExistence type="predicted"/>
<keyword evidence="2" id="KW-0560">Oxidoreductase</keyword>
<evidence type="ECO:0000313" key="5">
    <source>
        <dbReference type="EMBL" id="CAB1420531.1"/>
    </source>
</evidence>
<dbReference type="Proteomes" id="UP001153269">
    <property type="component" value="Unassembled WGS sequence"/>
</dbReference>
<dbReference type="SUPFAM" id="SSF51182">
    <property type="entry name" value="RmlC-like cupins"/>
    <property type="match status" value="1"/>
</dbReference>
<reference evidence="5" key="1">
    <citation type="submission" date="2020-03" db="EMBL/GenBank/DDBJ databases">
        <authorList>
            <person name="Weist P."/>
        </authorList>
    </citation>
    <scope>NUCLEOTIDE SEQUENCE</scope>
</reference>
<evidence type="ECO:0000313" key="6">
    <source>
        <dbReference type="Proteomes" id="UP001153269"/>
    </source>
</evidence>
<accession>A0A9N7TWP3</accession>
<evidence type="ECO:0000256" key="1">
    <source>
        <dbReference type="ARBA" id="ARBA00022723"/>
    </source>
</evidence>
<dbReference type="EMBL" id="CADEAL010000462">
    <property type="protein sequence ID" value="CAB1420531.1"/>
    <property type="molecule type" value="Genomic_DNA"/>
</dbReference>
<protein>
    <submittedName>
        <fullName evidence="5">Uncharacterized protein</fullName>
    </submittedName>
</protein>
<name>A0A9N7TWP3_PLEPL</name>
<keyword evidence="6" id="KW-1185">Reference proteome</keyword>
<keyword evidence="1" id="KW-0479">Metal-binding</keyword>
<evidence type="ECO:0000256" key="3">
    <source>
        <dbReference type="ARBA" id="ARBA00023004"/>
    </source>
</evidence>
<keyword evidence="3" id="KW-0408">Iron</keyword>
<evidence type="ECO:0000256" key="4">
    <source>
        <dbReference type="SAM" id="MobiDB-lite"/>
    </source>
</evidence>
<comment type="caution">
    <text evidence="5">The sequence shown here is derived from an EMBL/GenBank/DDBJ whole genome shotgun (WGS) entry which is preliminary data.</text>
</comment>
<dbReference type="GO" id="GO:0046872">
    <property type="term" value="F:metal ion binding"/>
    <property type="evidence" value="ECO:0007669"/>
    <property type="project" value="UniProtKB-KW"/>
</dbReference>
<dbReference type="GO" id="GO:0016702">
    <property type="term" value="F:oxidoreductase activity, acting on single donors with incorporation of molecular oxygen, incorporation of two atoms of oxygen"/>
    <property type="evidence" value="ECO:0007669"/>
    <property type="project" value="InterPro"/>
</dbReference>
<dbReference type="Pfam" id="PF07847">
    <property type="entry name" value="PCO_ADO"/>
    <property type="match status" value="1"/>
</dbReference>
<gene>
    <name evidence="5" type="ORF">PLEPLA_LOCUS8406</name>
</gene>
<feature type="compositionally biased region" description="Basic and acidic residues" evidence="4">
    <location>
        <begin position="123"/>
        <end position="138"/>
    </location>
</feature>
<feature type="region of interest" description="Disordered" evidence="4">
    <location>
        <begin position="121"/>
        <end position="145"/>
    </location>
</feature>